<sequence length="145" mass="15800">MGTLATYRQREQECSDVEQALAETAQCGAIQDAITAKRLTCIVTVTGPVTTTTVAPTEAPSCDPYHRKVTACNIHEDYYAAATSGKEEEYDSGVVLEQSRQVMWIFPSEELHVSSGWLGQTATRQSCSTNASPSPLIHTTSHTWC</sequence>
<name>A0A813JKR2_POLGL</name>
<evidence type="ECO:0000313" key="2">
    <source>
        <dbReference type="Proteomes" id="UP000626109"/>
    </source>
</evidence>
<reference evidence="1" key="1">
    <citation type="submission" date="2021-02" db="EMBL/GenBank/DDBJ databases">
        <authorList>
            <person name="Dougan E. K."/>
            <person name="Rhodes N."/>
            <person name="Thang M."/>
            <person name="Chan C."/>
        </authorList>
    </citation>
    <scope>NUCLEOTIDE SEQUENCE</scope>
</reference>
<proteinExistence type="predicted"/>
<evidence type="ECO:0000313" key="1">
    <source>
        <dbReference type="EMBL" id="CAE8677862.1"/>
    </source>
</evidence>
<gene>
    <name evidence="1" type="ORF">PGLA2088_LOCUS20494</name>
</gene>
<organism evidence="1 2">
    <name type="scientific">Polarella glacialis</name>
    <name type="common">Dinoflagellate</name>
    <dbReference type="NCBI Taxonomy" id="89957"/>
    <lineage>
        <taxon>Eukaryota</taxon>
        <taxon>Sar</taxon>
        <taxon>Alveolata</taxon>
        <taxon>Dinophyceae</taxon>
        <taxon>Suessiales</taxon>
        <taxon>Suessiaceae</taxon>
        <taxon>Polarella</taxon>
    </lineage>
</organism>
<dbReference type="EMBL" id="CAJNNW010025634">
    <property type="protein sequence ID" value="CAE8677862.1"/>
    <property type="molecule type" value="Genomic_DNA"/>
</dbReference>
<comment type="caution">
    <text evidence="1">The sequence shown here is derived from an EMBL/GenBank/DDBJ whole genome shotgun (WGS) entry which is preliminary data.</text>
</comment>
<protein>
    <submittedName>
        <fullName evidence="1">Uncharacterized protein</fullName>
    </submittedName>
</protein>
<dbReference type="Proteomes" id="UP000626109">
    <property type="component" value="Unassembled WGS sequence"/>
</dbReference>
<dbReference type="AlphaFoldDB" id="A0A813JKR2"/>
<accession>A0A813JKR2</accession>